<reference evidence="3" key="1">
    <citation type="journal article" date="2023" name="Front. Microbiol.">
        <title>Ralstonia chuxiongensis sp. nov., Ralstonia mojiangensis sp. nov., and Ralstonia soli sp. nov., isolated from tobacco fields, are three novel species in the family Burkholderiaceae.</title>
        <authorList>
            <person name="Lu C.H."/>
            <person name="Zhang Y.Y."/>
            <person name="Jiang N."/>
            <person name="Chen W."/>
            <person name="Shao X."/>
            <person name="Zhao Z.M."/>
            <person name="Lu W.L."/>
            <person name="Hu X."/>
            <person name="Xi Y.X."/>
            <person name="Zou S.Y."/>
            <person name="Wei Q.J."/>
            <person name="Lin Z.L."/>
            <person name="Gong L."/>
            <person name="Gai X.T."/>
            <person name="Zhang L.Q."/>
            <person name="Li J.Y."/>
            <person name="Jin Y."/>
            <person name="Xia Z.Y."/>
        </authorList>
    </citation>
    <scope>NUCLEOTIDE SEQUENCE [LARGE SCALE GENOMIC DNA]</scope>
    <source>
        <strain evidence="3">21YRMH01-3</strain>
    </source>
</reference>
<dbReference type="AlphaFoldDB" id="A0AA42BGD9"/>
<feature type="transmembrane region" description="Helical" evidence="1">
    <location>
        <begin position="85"/>
        <end position="104"/>
    </location>
</feature>
<evidence type="ECO:0008006" key="4">
    <source>
        <dbReference type="Google" id="ProtNLM"/>
    </source>
</evidence>
<keyword evidence="3" id="KW-1185">Reference proteome</keyword>
<sequence length="302" mass="32918">MIKKEALAGFRRWQLRVRRDASDAVIEPITTGWDQEIAALADTPGKLLGLVGATVFMLMSLALAVYHTRVPVEDNAMNFLIRDMFSSGLLVLSLFALLLTPPTVRKVAQSMSGKVALFFMTTGILVWSKAQTAAVLASIFPIPTSSLPWAMLLGTVYSTAGFVAICLLCCGVALEVLMVGPLTWRVGSVQGKVKRFVIFICWAAVMLSMFTAGIAMSRYLGDRGRFITALAAYTLDFRTVHKCDARDGEVVVYLGDGVEKAIAVNAPSLRGISLYDLRDIRLSEQLPKPNNFRAVACNSVMK</sequence>
<name>A0AA42BGD9_9RALS</name>
<evidence type="ECO:0000313" key="2">
    <source>
        <dbReference type="EMBL" id="MCP1171629.1"/>
    </source>
</evidence>
<evidence type="ECO:0000313" key="3">
    <source>
        <dbReference type="Proteomes" id="UP001162793"/>
    </source>
</evidence>
<keyword evidence="1" id="KW-0472">Membrane</keyword>
<proteinExistence type="predicted"/>
<feature type="transmembrane region" description="Helical" evidence="1">
    <location>
        <begin position="160"/>
        <end position="184"/>
    </location>
</feature>
<comment type="caution">
    <text evidence="2">The sequence shown here is derived from an EMBL/GenBank/DDBJ whole genome shotgun (WGS) entry which is preliminary data.</text>
</comment>
<dbReference type="RefSeq" id="WP_253535693.1">
    <property type="nucleotide sequence ID" value="NZ_JAMYWC010000002.1"/>
</dbReference>
<dbReference type="Proteomes" id="UP001162793">
    <property type="component" value="Unassembled WGS sequence"/>
</dbReference>
<organism evidence="2 3">
    <name type="scientific">Ralstonia chuxiongensis</name>
    <dbReference type="NCBI Taxonomy" id="2957504"/>
    <lineage>
        <taxon>Bacteria</taxon>
        <taxon>Pseudomonadati</taxon>
        <taxon>Pseudomonadota</taxon>
        <taxon>Betaproteobacteria</taxon>
        <taxon>Burkholderiales</taxon>
        <taxon>Burkholderiaceae</taxon>
        <taxon>Ralstonia</taxon>
    </lineage>
</organism>
<feature type="transmembrane region" description="Helical" evidence="1">
    <location>
        <begin position="116"/>
        <end position="140"/>
    </location>
</feature>
<protein>
    <recommendedName>
        <fullName evidence="4">Transmembrane protein</fullName>
    </recommendedName>
</protein>
<keyword evidence="1" id="KW-0812">Transmembrane</keyword>
<gene>
    <name evidence="2" type="ORF">NKG59_04635</name>
</gene>
<evidence type="ECO:0000256" key="1">
    <source>
        <dbReference type="SAM" id="Phobius"/>
    </source>
</evidence>
<accession>A0AA42BGD9</accession>
<feature type="transmembrane region" description="Helical" evidence="1">
    <location>
        <begin position="47"/>
        <end position="65"/>
    </location>
</feature>
<keyword evidence="1" id="KW-1133">Transmembrane helix</keyword>
<feature type="transmembrane region" description="Helical" evidence="1">
    <location>
        <begin position="196"/>
        <end position="216"/>
    </location>
</feature>
<dbReference type="EMBL" id="JAMYWC010000002">
    <property type="protein sequence ID" value="MCP1171629.1"/>
    <property type="molecule type" value="Genomic_DNA"/>
</dbReference>